<feature type="non-terminal residue" evidence="1">
    <location>
        <position position="206"/>
    </location>
</feature>
<evidence type="ECO:0000313" key="2">
    <source>
        <dbReference type="Proteomes" id="UP001595752"/>
    </source>
</evidence>
<keyword evidence="2" id="KW-1185">Reference proteome</keyword>
<accession>A0ABV8B275</accession>
<sequence length="206" mass="24373">MAVSKIVSNQEFKQMVSYHPYAENESQKQSMKKTLLARVREAYEDKYYRLKQGTKDAIDMMCWFASERGFVFAGDDYLGDRHDVSDRTIRNVAQKLRKKGLILTVYRRSTKHNGRGCPIHLFVDHPYFDYWTSLLRIEFQADFQAEKNETPCETKEEPKKNISTYDLTLKTFNKHNKRKEDHFLDSDFVPSYVPERFILAVQPFFG</sequence>
<dbReference type="Proteomes" id="UP001595752">
    <property type="component" value="Unassembled WGS sequence"/>
</dbReference>
<protein>
    <submittedName>
        <fullName evidence="1">Transcriptional regulator</fullName>
    </submittedName>
</protein>
<name>A0ABV8B275_9BACI</name>
<dbReference type="EMBL" id="JBHRZT010000025">
    <property type="protein sequence ID" value="MFC3883306.1"/>
    <property type="molecule type" value="Genomic_DNA"/>
</dbReference>
<dbReference type="RefSeq" id="WP_377913661.1">
    <property type="nucleotide sequence ID" value="NZ_JBHRZT010000025.1"/>
</dbReference>
<proteinExistence type="predicted"/>
<organism evidence="1 2">
    <name type="scientific">Bacillus songklensis</name>
    <dbReference type="NCBI Taxonomy" id="1069116"/>
    <lineage>
        <taxon>Bacteria</taxon>
        <taxon>Bacillati</taxon>
        <taxon>Bacillota</taxon>
        <taxon>Bacilli</taxon>
        <taxon>Bacillales</taxon>
        <taxon>Bacillaceae</taxon>
        <taxon>Bacillus</taxon>
    </lineage>
</organism>
<gene>
    <name evidence="1" type="ORF">ACFOU2_07145</name>
</gene>
<comment type="caution">
    <text evidence="1">The sequence shown here is derived from an EMBL/GenBank/DDBJ whole genome shotgun (WGS) entry which is preliminary data.</text>
</comment>
<reference evidence="2" key="1">
    <citation type="journal article" date="2019" name="Int. J. Syst. Evol. Microbiol.">
        <title>The Global Catalogue of Microorganisms (GCM) 10K type strain sequencing project: providing services to taxonomists for standard genome sequencing and annotation.</title>
        <authorList>
            <consortium name="The Broad Institute Genomics Platform"/>
            <consortium name="The Broad Institute Genome Sequencing Center for Infectious Disease"/>
            <person name="Wu L."/>
            <person name="Ma J."/>
        </authorList>
    </citation>
    <scope>NUCLEOTIDE SEQUENCE [LARGE SCALE GENOMIC DNA]</scope>
    <source>
        <strain evidence="2">CCUG 61889</strain>
    </source>
</reference>
<evidence type="ECO:0000313" key="1">
    <source>
        <dbReference type="EMBL" id="MFC3883306.1"/>
    </source>
</evidence>